<dbReference type="KEGG" id="sns:VC03_06210"/>
<dbReference type="SUPFAM" id="SSF52091">
    <property type="entry name" value="SpoIIaa-like"/>
    <property type="match status" value="1"/>
</dbReference>
<dbReference type="Proteomes" id="UP000033103">
    <property type="component" value="Chromosome"/>
</dbReference>
<dbReference type="PATRIC" id="fig|1069640.6.peg.1233"/>
<proteinExistence type="predicted"/>
<name>A0A0E3UV88_9FUSO</name>
<evidence type="ECO:0000313" key="3">
    <source>
        <dbReference type="Proteomes" id="UP000033103"/>
    </source>
</evidence>
<dbReference type="OrthoDB" id="95619at2"/>
<keyword evidence="3" id="KW-1185">Reference proteome</keyword>
<dbReference type="AlphaFoldDB" id="A0A0E3UV88"/>
<dbReference type="InterPro" id="IPR002645">
    <property type="entry name" value="STAS_dom"/>
</dbReference>
<accession>A0A0E3UV88</accession>
<reference evidence="2 3" key="1">
    <citation type="journal article" date="2012" name="BMC Genomics">
        <title>Genomic sequence analysis and characterization of Sneathia amnii sp. nov.</title>
        <authorList>
            <consortium name="Vaginal Microbiome Consortium (additional members)"/>
            <person name="Harwich M.D.Jr."/>
            <person name="Serrano M.G."/>
            <person name="Fettweis J.M."/>
            <person name="Alves J.M."/>
            <person name="Reimers M.A."/>
            <person name="Buck G.A."/>
            <person name="Jefferson K.K."/>
        </authorList>
    </citation>
    <scope>NUCLEOTIDE SEQUENCE [LARGE SCALE GENOMIC DNA]</scope>
    <source>
        <strain evidence="2 3">SN35</strain>
    </source>
</reference>
<gene>
    <name evidence="2" type="ORF">VC03_06210</name>
</gene>
<protein>
    <recommendedName>
        <fullName evidence="1">STAS domain-containing protein</fullName>
    </recommendedName>
</protein>
<dbReference type="STRING" id="187101.VC03_06210"/>
<evidence type="ECO:0000259" key="1">
    <source>
        <dbReference type="PROSITE" id="PS50801"/>
    </source>
</evidence>
<evidence type="ECO:0000313" key="2">
    <source>
        <dbReference type="EMBL" id="AKC96058.1"/>
    </source>
</evidence>
<organism evidence="2 3">
    <name type="scientific">Sneathia vaginalis</name>
    <dbReference type="NCBI Taxonomy" id="187101"/>
    <lineage>
        <taxon>Bacteria</taxon>
        <taxon>Fusobacteriati</taxon>
        <taxon>Fusobacteriota</taxon>
        <taxon>Fusobacteriia</taxon>
        <taxon>Fusobacteriales</taxon>
        <taxon>Leptotrichiaceae</taxon>
        <taxon>Sneathia</taxon>
    </lineage>
</organism>
<dbReference type="InterPro" id="IPR036513">
    <property type="entry name" value="STAS_dom_sf"/>
</dbReference>
<feature type="domain" description="STAS" evidence="1">
    <location>
        <begin position="2"/>
        <end position="95"/>
    </location>
</feature>
<dbReference type="EMBL" id="CP011280">
    <property type="protein sequence ID" value="AKC96058.1"/>
    <property type="molecule type" value="Genomic_DNA"/>
</dbReference>
<dbReference type="Gene3D" id="3.30.750.24">
    <property type="entry name" value="STAS domain"/>
    <property type="match status" value="1"/>
</dbReference>
<sequence>MDKIEVAKVQDVDILKIYGKATMKNSQAIADLMDKMNKTPILDLSETTYVDSTFLGLIAKYTMLFKKKNDEFITILKPTEEVLTCLRRTGILKFLIVVDKTLKISGKEVNVEKIDNKKLAKHILELHEILMNLNEENRKEFSRVVELMRKGVEK</sequence>
<dbReference type="CDD" id="cd07043">
    <property type="entry name" value="STAS_anti-anti-sigma_factors"/>
    <property type="match status" value="1"/>
</dbReference>
<dbReference type="HOGENOM" id="CLU_130803_0_0_0"/>
<dbReference type="RefSeq" id="WP_046329162.1">
    <property type="nucleotide sequence ID" value="NZ_CAUPIC010000008.1"/>
</dbReference>
<dbReference type="PROSITE" id="PS50801">
    <property type="entry name" value="STAS"/>
    <property type="match status" value="1"/>
</dbReference>